<sequence length="248" mass="26350">MKKWILAVGVVAALSTAGCSSGGNGSEASAPASTTTASAEDEALRAKACESYQAIGERQLRVSAAARKAYNPSLAAAERAEAQRYIDEDRADKSVYNLETNPDECTGPTWDTYYADVKQNVTDKAATSAAKASVAETGVTNWKYLQSEHSKFLGMKCDSFTGSDDTICIGLRNAGIESFVRDATELPHSKARTDALAAADSLKADYADYQARRCENQPDGAVCIGKSLEMDLGHSTIVTIVNREAAAQ</sequence>
<evidence type="ECO:0000256" key="1">
    <source>
        <dbReference type="SAM" id="SignalP"/>
    </source>
</evidence>
<dbReference type="PROSITE" id="PS51257">
    <property type="entry name" value="PROKAR_LIPOPROTEIN"/>
    <property type="match status" value="1"/>
</dbReference>
<evidence type="ECO:0000313" key="3">
    <source>
        <dbReference type="Proteomes" id="UP001160334"/>
    </source>
</evidence>
<accession>A0ABT6ML70</accession>
<protein>
    <recommendedName>
        <fullName evidence="4">Lipoprotein</fullName>
    </recommendedName>
</protein>
<reference evidence="2 3" key="1">
    <citation type="submission" date="2023-04" db="EMBL/GenBank/DDBJ databases">
        <title>Forest soil microbial communities from Buena Vista Peninsula, Colon Province, Panama.</title>
        <authorList>
            <person name="Bouskill N."/>
        </authorList>
    </citation>
    <scope>NUCLEOTIDE SEQUENCE [LARGE SCALE GENOMIC DNA]</scope>
    <source>
        <strain evidence="2 3">CFH S0262</strain>
    </source>
</reference>
<keyword evidence="3" id="KW-1185">Reference proteome</keyword>
<dbReference type="RefSeq" id="WP_280764206.1">
    <property type="nucleotide sequence ID" value="NZ_JARXVC010000036.1"/>
</dbReference>
<proteinExistence type="predicted"/>
<feature type="chain" id="PRO_5045448078" description="Lipoprotein" evidence="1">
    <location>
        <begin position="23"/>
        <end position="248"/>
    </location>
</feature>
<dbReference type="Proteomes" id="UP001160334">
    <property type="component" value="Unassembled WGS sequence"/>
</dbReference>
<name>A0ABT6ML70_9NOCA</name>
<gene>
    <name evidence="2" type="ORF">M2280_006316</name>
</gene>
<keyword evidence="1" id="KW-0732">Signal</keyword>
<evidence type="ECO:0008006" key="4">
    <source>
        <dbReference type="Google" id="ProtNLM"/>
    </source>
</evidence>
<comment type="caution">
    <text evidence="2">The sequence shown here is derived from an EMBL/GenBank/DDBJ whole genome shotgun (WGS) entry which is preliminary data.</text>
</comment>
<dbReference type="EMBL" id="JARXVC010000036">
    <property type="protein sequence ID" value="MDH6285052.1"/>
    <property type="molecule type" value="Genomic_DNA"/>
</dbReference>
<evidence type="ECO:0000313" key="2">
    <source>
        <dbReference type="EMBL" id="MDH6285052.1"/>
    </source>
</evidence>
<organism evidence="2 3">
    <name type="scientific">Prescottella agglutinans</name>
    <dbReference type="NCBI Taxonomy" id="1644129"/>
    <lineage>
        <taxon>Bacteria</taxon>
        <taxon>Bacillati</taxon>
        <taxon>Actinomycetota</taxon>
        <taxon>Actinomycetes</taxon>
        <taxon>Mycobacteriales</taxon>
        <taxon>Nocardiaceae</taxon>
        <taxon>Prescottella</taxon>
    </lineage>
</organism>
<feature type="signal peptide" evidence="1">
    <location>
        <begin position="1"/>
        <end position="22"/>
    </location>
</feature>